<evidence type="ECO:0000313" key="2">
    <source>
        <dbReference type="Proteomes" id="UP000030664"/>
    </source>
</evidence>
<dbReference type="Gene3D" id="3.20.20.150">
    <property type="entry name" value="Divalent-metal-dependent TIM barrel enzymes"/>
    <property type="match status" value="1"/>
</dbReference>
<dbReference type="AlphaFoldDB" id="A0A0B0DCM0"/>
<name>A0A0B0DCM0_9MICC</name>
<proteinExistence type="predicted"/>
<dbReference type="Proteomes" id="UP000030664">
    <property type="component" value="Unassembled WGS sequence"/>
</dbReference>
<dbReference type="RefSeq" id="WP_035963648.1">
    <property type="nucleotide sequence ID" value="NZ_JROM01000021.1"/>
</dbReference>
<dbReference type="EMBL" id="JROM01000021">
    <property type="protein sequence ID" value="KHE74485.1"/>
    <property type="molecule type" value="Genomic_DNA"/>
</dbReference>
<dbReference type="STRING" id="223184.AS25_06645"/>
<gene>
    <name evidence="1" type="ORF">AS25_06645</name>
</gene>
<comment type="caution">
    <text evidence="1">The sequence shown here is derived from an EMBL/GenBank/DDBJ whole genome shotgun (WGS) entry which is preliminary data.</text>
</comment>
<dbReference type="eggNOG" id="ENOG5032776">
    <property type="taxonomic scope" value="Bacteria"/>
</dbReference>
<sequence>MHDATGRGETPAGTVLDEPQDLAAAVARIREFPGPVEITIGGDRPVGPHMGSLVRRQTALRLREAGAEPLLLRAPVAVDDDIPDEGVLAAVDDALGLCRGVGAGWLVLALGGVAHRGRQRQRLYSMLAALAEAASHRQVKLMVQNSTVVEEVDMLMALLDREYDNGTLDVTAPDVTSMAWDVSRSRAAGQADDAAWEYVRRAAARAPVLVRGITVEDAETLSRGLPGFQENRAAGRVLLVLTR</sequence>
<evidence type="ECO:0000313" key="1">
    <source>
        <dbReference type="EMBL" id="KHE74485.1"/>
    </source>
</evidence>
<accession>A0A0B0DCM0</accession>
<protein>
    <submittedName>
        <fullName evidence="1">Uncharacterized protein</fullName>
    </submittedName>
</protein>
<organism evidence="1 2">
    <name type="scientific">Kocuria marina</name>
    <dbReference type="NCBI Taxonomy" id="223184"/>
    <lineage>
        <taxon>Bacteria</taxon>
        <taxon>Bacillati</taxon>
        <taxon>Actinomycetota</taxon>
        <taxon>Actinomycetes</taxon>
        <taxon>Micrococcales</taxon>
        <taxon>Micrococcaceae</taxon>
        <taxon>Kocuria</taxon>
    </lineage>
</organism>
<reference evidence="1 2" key="1">
    <citation type="submission" date="2014-09" db="EMBL/GenBank/DDBJ databases">
        <title>High-quality draft genome sequence of Kocuria marina SO9-6, an actinobacterium isolated from a copper mine.</title>
        <authorList>
            <person name="Castro D.B."/>
            <person name="Pereira L.B."/>
            <person name="Silva M.V."/>
            <person name="Silva B.P."/>
            <person name="Zanardi B.R."/>
            <person name="Carlos C."/>
            <person name="Belgini D.R."/>
            <person name="Limache E.G."/>
            <person name="Lacerda G.V."/>
            <person name="Nery M.B."/>
            <person name="Gomes M.B."/>
            <person name="Souza S."/>
            <person name="Silva T.M."/>
            <person name="Rodrigues V.D."/>
            <person name="Paulino L.C."/>
            <person name="Vicentini R."/>
            <person name="Ferraz L.F."/>
            <person name="Ottoboni L.M."/>
        </authorList>
    </citation>
    <scope>NUCLEOTIDE SEQUENCE [LARGE SCALE GENOMIC DNA]</scope>
    <source>
        <strain evidence="1 2">SO9-6</strain>
    </source>
</reference>